<dbReference type="Gene3D" id="2.60.40.1910">
    <property type="match status" value="1"/>
</dbReference>
<keyword evidence="7 10" id="KW-0862">Zinc</keyword>
<evidence type="ECO:0000256" key="8">
    <source>
        <dbReference type="ARBA" id="ARBA00023049"/>
    </source>
</evidence>
<dbReference type="InterPro" id="IPR027268">
    <property type="entry name" value="Peptidase_M4/M1_CTD_sf"/>
</dbReference>
<feature type="binding site" evidence="10">
    <location>
        <position position="467"/>
    </location>
    <ligand>
        <name>Zn(2+)</name>
        <dbReference type="ChEBI" id="CHEBI:29105"/>
        <note>catalytic</note>
    </ligand>
</feature>
<evidence type="ECO:0000256" key="3">
    <source>
        <dbReference type="ARBA" id="ARBA00022438"/>
    </source>
</evidence>
<accession>A0A7R9BZY4</accession>
<dbReference type="GO" id="GO:0043171">
    <property type="term" value="P:peptide catabolic process"/>
    <property type="evidence" value="ECO:0007669"/>
    <property type="project" value="TreeGrafter"/>
</dbReference>
<evidence type="ECO:0000259" key="12">
    <source>
        <dbReference type="Pfam" id="PF11838"/>
    </source>
</evidence>
<dbReference type="InterPro" id="IPR042097">
    <property type="entry name" value="Aminopeptidase_N-like_N_sf"/>
</dbReference>
<dbReference type="PANTHER" id="PTHR11533">
    <property type="entry name" value="PROTEASE M1 ZINC METALLOPROTEASE"/>
    <property type="match status" value="1"/>
</dbReference>
<dbReference type="Proteomes" id="UP000678499">
    <property type="component" value="Unassembled WGS sequence"/>
</dbReference>
<sequence length="1032" mass="116516">MLSAMACTEEVWLLSKYLGMTFEKNSTVRSQDAARAFGNIAGSVIGRSLSFDYLLNNFVYLEENFNAGISAMDSFINPFATFNTPAEAARMRAFKEEYENDLGSGARAVDQAIESIEINAQWMAAHEATDRQNISAMQFASGVFILLLPWTLSTLNLSLAQRIPTHLKPIHYNIRLFPSFETFLIDGRVSIELKSMSPSRNVTLHAVDISGITAETVSFCTDSGNCTKVNEVTYESAGSFMIFHLDQETEVDVTYVLEIPNFQAELNNKLKGFYRSSYRHGDETRWMGATQFQTADARRAFPCLDEPGLKATFKVTLGRKATDGWSSLSNMDILSTTPIEGQDGFVWDEYHTSVQMSTYLVAFVVSQFEFVQSPLDSRVKVWTRPDMINRASFPAIEAAKVLQSFEEVFGINYALPKIDLIALTDFPYGAMENWGLVTFREAYLVLDAENKTASAKAAMDVISIISHELAHQWFGNLVTPGWWNDLWLSEGFACYFDYIASKKVRPNWSLMEMFIVAETQDDLRQDSFPSANPVYADFDSHQGSDNLNVCKGSPLMHMLRSELGPETFQKGINKYLEKHQFGNVQTSFLWSELQDAAEQDQVSVEGHTVADIMTGWVAQPGSPVVTFTRNSDNSATINQTRFLLDVKIHKENKQEEPPIWFVPLNFNAKSEDFQNLKASMWLTQENPAILLTAEDLPSGIPSWAPDVNSNNWIILNPKQAGLFRVNYDEQSWTMINNQLQMNYLEIPAENRAQVLDDAFKLAQAGLLSYQTALTLTEYLVEEQSYLPWRAVVNNLNYLDARMLSSNAYPLYKSYKQHLLEQHYKPLPSITNTPSNYDDIDVLNVFQDALIQKSACEVDFPACSTDASNQYKSWMENYESLEDPDTPVFDPNVKSIIYCHGVKNGNAPEWEQAWKHFSRSQIAAEKNEMLSAMACTENEDLLNSYNTGVYRISNFVQPFGSALSTVEEAEEILRLAESHSTQLGNQIVTFEQTAESILINAKWFANYEPVVASWLQSKHFSSKQVGNIVLVDI</sequence>
<keyword evidence="3" id="KW-0031">Aminopeptidase</keyword>
<dbReference type="OrthoDB" id="510539at2759"/>
<dbReference type="Pfam" id="PF01433">
    <property type="entry name" value="Peptidase_M1"/>
    <property type="match status" value="1"/>
</dbReference>
<evidence type="ECO:0000256" key="5">
    <source>
        <dbReference type="ARBA" id="ARBA00022723"/>
    </source>
</evidence>
<evidence type="ECO:0000256" key="7">
    <source>
        <dbReference type="ARBA" id="ARBA00022833"/>
    </source>
</evidence>
<dbReference type="AlphaFoldDB" id="A0A7R9BZY4"/>
<dbReference type="SUPFAM" id="SSF63737">
    <property type="entry name" value="Leukotriene A4 hydrolase N-terminal domain"/>
    <property type="match status" value="1"/>
</dbReference>
<dbReference type="CDD" id="cd09601">
    <property type="entry name" value="M1_APN-Q_like"/>
    <property type="match status" value="1"/>
</dbReference>
<feature type="active site" description="Proton acceptor" evidence="9">
    <location>
        <position position="468"/>
    </location>
</feature>
<gene>
    <name evidence="14" type="ORF">NMOB1V02_LOCUS11241</name>
</gene>
<evidence type="ECO:0000256" key="9">
    <source>
        <dbReference type="PIRSR" id="PIRSR634016-1"/>
    </source>
</evidence>
<dbReference type="GO" id="GO:0005615">
    <property type="term" value="C:extracellular space"/>
    <property type="evidence" value="ECO:0007669"/>
    <property type="project" value="TreeGrafter"/>
</dbReference>
<dbReference type="InterPro" id="IPR050344">
    <property type="entry name" value="Peptidase_M1_aminopeptidases"/>
</dbReference>
<proteinExistence type="inferred from homology"/>
<dbReference type="Gene3D" id="1.10.390.10">
    <property type="entry name" value="Neutral Protease Domain 2"/>
    <property type="match status" value="1"/>
</dbReference>
<evidence type="ECO:0000313" key="14">
    <source>
        <dbReference type="EMBL" id="CAD7283628.1"/>
    </source>
</evidence>
<dbReference type="GO" id="GO:0005886">
    <property type="term" value="C:plasma membrane"/>
    <property type="evidence" value="ECO:0007669"/>
    <property type="project" value="UniProtKB-SubCell"/>
</dbReference>
<evidence type="ECO:0000256" key="1">
    <source>
        <dbReference type="ARBA" id="ARBA00004609"/>
    </source>
</evidence>
<evidence type="ECO:0000313" key="15">
    <source>
        <dbReference type="Proteomes" id="UP000678499"/>
    </source>
</evidence>
<dbReference type="InterPro" id="IPR014782">
    <property type="entry name" value="Peptidase_M1_dom"/>
</dbReference>
<dbReference type="InterPro" id="IPR001930">
    <property type="entry name" value="Peptidase_M1"/>
</dbReference>
<protein>
    <recommendedName>
        <fullName evidence="16">Aminopeptidase</fullName>
    </recommendedName>
</protein>
<dbReference type="InterPro" id="IPR045357">
    <property type="entry name" value="Aminopeptidase_N-like_N"/>
</dbReference>
<dbReference type="PANTHER" id="PTHR11533:SF290">
    <property type="entry name" value="AMINOPEPTIDASE"/>
    <property type="match status" value="1"/>
</dbReference>
<feature type="domain" description="Peptidase M1 membrane alanine aminopeptidase" evidence="11">
    <location>
        <begin position="398"/>
        <end position="616"/>
    </location>
</feature>
<evidence type="ECO:0000256" key="4">
    <source>
        <dbReference type="ARBA" id="ARBA00022670"/>
    </source>
</evidence>
<evidence type="ECO:0000256" key="2">
    <source>
        <dbReference type="ARBA" id="ARBA00010136"/>
    </source>
</evidence>
<evidence type="ECO:0000256" key="6">
    <source>
        <dbReference type="ARBA" id="ARBA00022801"/>
    </source>
</evidence>
<comment type="similarity">
    <text evidence="2">Belongs to the peptidase M1 family.</text>
</comment>
<dbReference type="Gene3D" id="2.60.40.1730">
    <property type="entry name" value="tricorn interacting facor f3 domain"/>
    <property type="match status" value="1"/>
</dbReference>
<dbReference type="GO" id="GO:0042277">
    <property type="term" value="F:peptide binding"/>
    <property type="evidence" value="ECO:0007669"/>
    <property type="project" value="TreeGrafter"/>
</dbReference>
<dbReference type="GO" id="GO:0005737">
    <property type="term" value="C:cytoplasm"/>
    <property type="evidence" value="ECO:0007669"/>
    <property type="project" value="TreeGrafter"/>
</dbReference>
<dbReference type="EMBL" id="CAJPEX010005754">
    <property type="protein sequence ID" value="CAG0923780.1"/>
    <property type="molecule type" value="Genomic_DNA"/>
</dbReference>
<dbReference type="FunFam" id="1.10.390.10:FF:000013">
    <property type="entry name" value="Aminopeptidase N"/>
    <property type="match status" value="1"/>
</dbReference>
<dbReference type="PRINTS" id="PR00756">
    <property type="entry name" value="ALADIPTASE"/>
</dbReference>
<dbReference type="InterPro" id="IPR034016">
    <property type="entry name" value="M1_APN-typ"/>
</dbReference>
<feature type="domain" description="Aminopeptidase N-like N-terminal" evidence="13">
    <location>
        <begin position="168"/>
        <end position="360"/>
    </location>
</feature>
<feature type="binding site" evidence="10">
    <location>
        <position position="490"/>
    </location>
    <ligand>
        <name>Zn(2+)</name>
        <dbReference type="ChEBI" id="CHEBI:29105"/>
        <note>catalytic</note>
    </ligand>
</feature>
<reference evidence="14" key="1">
    <citation type="submission" date="2020-11" db="EMBL/GenBank/DDBJ databases">
        <authorList>
            <person name="Tran Van P."/>
        </authorList>
    </citation>
    <scope>NUCLEOTIDE SEQUENCE</scope>
</reference>
<name>A0A7R9BZY4_9CRUS</name>
<dbReference type="GO" id="GO:0006508">
    <property type="term" value="P:proteolysis"/>
    <property type="evidence" value="ECO:0007669"/>
    <property type="project" value="UniProtKB-KW"/>
</dbReference>
<dbReference type="SUPFAM" id="SSF55486">
    <property type="entry name" value="Metalloproteases ('zincins'), catalytic domain"/>
    <property type="match status" value="1"/>
</dbReference>
<dbReference type="Gene3D" id="1.25.50.20">
    <property type="match status" value="3"/>
</dbReference>
<dbReference type="GO" id="GO:0070006">
    <property type="term" value="F:metalloaminopeptidase activity"/>
    <property type="evidence" value="ECO:0007669"/>
    <property type="project" value="TreeGrafter"/>
</dbReference>
<evidence type="ECO:0000259" key="13">
    <source>
        <dbReference type="Pfam" id="PF17900"/>
    </source>
</evidence>
<dbReference type="EMBL" id="OA887791">
    <property type="protein sequence ID" value="CAD7283628.1"/>
    <property type="molecule type" value="Genomic_DNA"/>
</dbReference>
<dbReference type="InterPro" id="IPR024571">
    <property type="entry name" value="ERAP1-like_C_dom"/>
</dbReference>
<feature type="domain" description="ERAP1-like C-terminal" evidence="12">
    <location>
        <begin position="1"/>
        <end position="117"/>
    </location>
</feature>
<comment type="cofactor">
    <cofactor evidence="10">
        <name>Zn(2+)</name>
        <dbReference type="ChEBI" id="CHEBI:29105"/>
    </cofactor>
    <text evidence="10">Binds 1 zinc ion per subunit.</text>
</comment>
<keyword evidence="4" id="KW-0645">Protease</keyword>
<keyword evidence="6" id="KW-0378">Hydrolase</keyword>
<dbReference type="GO" id="GO:0008270">
    <property type="term" value="F:zinc ion binding"/>
    <property type="evidence" value="ECO:0007669"/>
    <property type="project" value="InterPro"/>
</dbReference>
<dbReference type="Pfam" id="PF17900">
    <property type="entry name" value="Peptidase_M1_N"/>
    <property type="match status" value="1"/>
</dbReference>
<evidence type="ECO:0000256" key="10">
    <source>
        <dbReference type="PIRSR" id="PIRSR634016-3"/>
    </source>
</evidence>
<keyword evidence="5 10" id="KW-0479">Metal-binding</keyword>
<keyword evidence="15" id="KW-1185">Reference proteome</keyword>
<feature type="binding site" evidence="10">
    <location>
        <position position="471"/>
    </location>
    <ligand>
        <name>Zn(2+)</name>
        <dbReference type="ChEBI" id="CHEBI:29105"/>
        <note>catalytic</note>
    </ligand>
</feature>
<evidence type="ECO:0000259" key="11">
    <source>
        <dbReference type="Pfam" id="PF01433"/>
    </source>
</evidence>
<keyword evidence="8" id="KW-0482">Metalloprotease</keyword>
<comment type="subcellular location">
    <subcellularLocation>
        <location evidence="1">Cell membrane</location>
        <topology evidence="1">Lipid-anchor</topology>
        <topology evidence="1">GPI-anchor</topology>
    </subcellularLocation>
</comment>
<evidence type="ECO:0008006" key="16">
    <source>
        <dbReference type="Google" id="ProtNLM"/>
    </source>
</evidence>
<dbReference type="Pfam" id="PF11838">
    <property type="entry name" value="ERAP1_C"/>
    <property type="match status" value="2"/>
</dbReference>
<feature type="domain" description="ERAP1-like C-terminal" evidence="12">
    <location>
        <begin position="712"/>
        <end position="944"/>
    </location>
</feature>
<organism evidence="14">
    <name type="scientific">Notodromas monacha</name>
    <dbReference type="NCBI Taxonomy" id="399045"/>
    <lineage>
        <taxon>Eukaryota</taxon>
        <taxon>Metazoa</taxon>
        <taxon>Ecdysozoa</taxon>
        <taxon>Arthropoda</taxon>
        <taxon>Crustacea</taxon>
        <taxon>Oligostraca</taxon>
        <taxon>Ostracoda</taxon>
        <taxon>Podocopa</taxon>
        <taxon>Podocopida</taxon>
        <taxon>Cypridocopina</taxon>
        <taxon>Cypridoidea</taxon>
        <taxon>Cyprididae</taxon>
        <taxon>Notodromas</taxon>
    </lineage>
</organism>